<evidence type="ECO:0000313" key="10">
    <source>
        <dbReference type="Proteomes" id="UP000503840"/>
    </source>
</evidence>
<dbReference type="SMART" id="SM01079">
    <property type="entry name" value="CHASE"/>
    <property type="match status" value="1"/>
</dbReference>
<dbReference type="AlphaFoldDB" id="A0A7J0BHC3"/>
<dbReference type="CDD" id="cd00130">
    <property type="entry name" value="PAS"/>
    <property type="match status" value="2"/>
</dbReference>
<dbReference type="InterPro" id="IPR029787">
    <property type="entry name" value="Nucleotide_cyclase"/>
</dbReference>
<dbReference type="SMART" id="SM00091">
    <property type="entry name" value="PAS"/>
    <property type="match status" value="2"/>
</dbReference>
<dbReference type="GO" id="GO:0003824">
    <property type="term" value="F:catalytic activity"/>
    <property type="evidence" value="ECO:0007669"/>
    <property type="project" value="UniProtKB-ARBA"/>
</dbReference>
<evidence type="ECO:0000259" key="6">
    <source>
        <dbReference type="PROSITE" id="PS50113"/>
    </source>
</evidence>
<comment type="subcellular location">
    <subcellularLocation>
        <location evidence="1">Membrane</location>
    </subcellularLocation>
</comment>
<evidence type="ECO:0000259" key="8">
    <source>
        <dbReference type="PROSITE" id="PS50887"/>
    </source>
</evidence>
<dbReference type="RefSeq" id="WP_174404200.1">
    <property type="nucleotide sequence ID" value="NZ_BLVO01000012.1"/>
</dbReference>
<dbReference type="Gene3D" id="3.30.450.20">
    <property type="entry name" value="PAS domain"/>
    <property type="match status" value="2"/>
</dbReference>
<accession>A0A7J0BHC3</accession>
<dbReference type="SUPFAM" id="SSF55073">
    <property type="entry name" value="Nucleotide cyclase"/>
    <property type="match status" value="1"/>
</dbReference>
<feature type="domain" description="PAC" evidence="6">
    <location>
        <begin position="368"/>
        <end position="419"/>
    </location>
</feature>
<comment type="caution">
    <text evidence="9">The sequence shown here is derived from an EMBL/GenBank/DDBJ whole genome shotgun (WGS) entry which is preliminary data.</text>
</comment>
<dbReference type="PROSITE" id="PS50839">
    <property type="entry name" value="CHASE"/>
    <property type="match status" value="1"/>
</dbReference>
<dbReference type="Gene3D" id="2.10.70.100">
    <property type="match status" value="1"/>
</dbReference>
<protein>
    <submittedName>
        <fullName evidence="9">Uncharacterized protein</fullName>
    </submittedName>
</protein>
<feature type="domain" description="CHASE" evidence="7">
    <location>
        <begin position="106"/>
        <end position="248"/>
    </location>
</feature>
<dbReference type="InterPro" id="IPR013767">
    <property type="entry name" value="PAS_fold"/>
</dbReference>
<dbReference type="InterPro" id="IPR001610">
    <property type="entry name" value="PAC"/>
</dbReference>
<evidence type="ECO:0000256" key="3">
    <source>
        <dbReference type="ARBA" id="ARBA00022989"/>
    </source>
</evidence>
<organism evidence="9 10">
    <name type="scientific">Desulfovibrio subterraneus</name>
    <dbReference type="NCBI Taxonomy" id="2718620"/>
    <lineage>
        <taxon>Bacteria</taxon>
        <taxon>Pseudomonadati</taxon>
        <taxon>Thermodesulfobacteriota</taxon>
        <taxon>Desulfovibrionia</taxon>
        <taxon>Desulfovibrionales</taxon>
        <taxon>Desulfovibrionaceae</taxon>
        <taxon>Desulfovibrio</taxon>
    </lineage>
</organism>
<keyword evidence="2" id="KW-0812">Transmembrane</keyword>
<dbReference type="InterPro" id="IPR000700">
    <property type="entry name" value="PAS-assoc_C"/>
</dbReference>
<evidence type="ECO:0000259" key="5">
    <source>
        <dbReference type="PROSITE" id="PS50112"/>
    </source>
</evidence>
<dbReference type="GO" id="GO:0016020">
    <property type="term" value="C:membrane"/>
    <property type="evidence" value="ECO:0007669"/>
    <property type="project" value="UniProtKB-SubCell"/>
</dbReference>
<keyword evidence="4" id="KW-0472">Membrane</keyword>
<dbReference type="Gene3D" id="3.30.70.270">
    <property type="match status" value="1"/>
</dbReference>
<dbReference type="Pfam" id="PF00989">
    <property type="entry name" value="PAS"/>
    <property type="match status" value="1"/>
</dbReference>
<dbReference type="PANTHER" id="PTHR44757:SF2">
    <property type="entry name" value="BIOFILM ARCHITECTURE MAINTENANCE PROTEIN MBAA"/>
    <property type="match status" value="1"/>
</dbReference>
<keyword evidence="3" id="KW-1133">Transmembrane helix</keyword>
<evidence type="ECO:0000256" key="2">
    <source>
        <dbReference type="ARBA" id="ARBA00022692"/>
    </source>
</evidence>
<name>A0A7J0BHC3_9BACT</name>
<evidence type="ECO:0000256" key="1">
    <source>
        <dbReference type="ARBA" id="ARBA00004370"/>
    </source>
</evidence>
<dbReference type="NCBIfam" id="TIGR00229">
    <property type="entry name" value="sensory_box"/>
    <property type="match status" value="2"/>
</dbReference>
<dbReference type="EMBL" id="BLVO01000012">
    <property type="protein sequence ID" value="GFM32495.1"/>
    <property type="molecule type" value="Genomic_DNA"/>
</dbReference>
<evidence type="ECO:0000313" key="9">
    <source>
        <dbReference type="EMBL" id="GFM32495.1"/>
    </source>
</evidence>
<dbReference type="Pfam" id="PF08447">
    <property type="entry name" value="PAS_3"/>
    <property type="match status" value="1"/>
</dbReference>
<dbReference type="SMART" id="SM00086">
    <property type="entry name" value="PAC"/>
    <property type="match status" value="2"/>
</dbReference>
<dbReference type="InterPro" id="IPR043128">
    <property type="entry name" value="Rev_trsase/Diguanyl_cyclase"/>
</dbReference>
<dbReference type="Pfam" id="PF00990">
    <property type="entry name" value="GGDEF"/>
    <property type="match status" value="1"/>
</dbReference>
<dbReference type="PROSITE" id="PS50112">
    <property type="entry name" value="PAS"/>
    <property type="match status" value="1"/>
</dbReference>
<dbReference type="GO" id="GO:0006355">
    <property type="term" value="P:regulation of DNA-templated transcription"/>
    <property type="evidence" value="ECO:0007669"/>
    <property type="project" value="InterPro"/>
</dbReference>
<dbReference type="InterPro" id="IPR000160">
    <property type="entry name" value="GGDEF_dom"/>
</dbReference>
<dbReference type="GO" id="GO:0007165">
    <property type="term" value="P:signal transduction"/>
    <property type="evidence" value="ECO:0007669"/>
    <property type="project" value="UniProtKB-ARBA"/>
</dbReference>
<dbReference type="FunFam" id="3.30.70.270:FF:000001">
    <property type="entry name" value="Diguanylate cyclase domain protein"/>
    <property type="match status" value="1"/>
</dbReference>
<gene>
    <name evidence="9" type="ORF">DSM101010T_08600</name>
</gene>
<dbReference type="Pfam" id="PF03924">
    <property type="entry name" value="CHASE"/>
    <property type="match status" value="1"/>
</dbReference>
<dbReference type="SMART" id="SM00267">
    <property type="entry name" value="GGDEF"/>
    <property type="match status" value="1"/>
</dbReference>
<dbReference type="InterPro" id="IPR006189">
    <property type="entry name" value="CHASE_dom"/>
</dbReference>
<dbReference type="Gene3D" id="3.30.450.350">
    <property type="entry name" value="CHASE domain"/>
    <property type="match status" value="1"/>
</dbReference>
<dbReference type="NCBIfam" id="TIGR00254">
    <property type="entry name" value="GGDEF"/>
    <property type="match status" value="1"/>
</dbReference>
<feature type="domain" description="PAC" evidence="6">
    <location>
        <begin position="498"/>
        <end position="548"/>
    </location>
</feature>
<reference evidence="9 10" key="1">
    <citation type="submission" date="2020-05" db="EMBL/GenBank/DDBJ databases">
        <title>Draft genome sequence of Desulfovibrio sp. strain HN2T.</title>
        <authorList>
            <person name="Ueno A."/>
            <person name="Tamazawa S."/>
            <person name="Tamamura S."/>
            <person name="Murakami T."/>
            <person name="Kiyama T."/>
            <person name="Inomata H."/>
            <person name="Amano Y."/>
            <person name="Miyakawa K."/>
            <person name="Tamaki H."/>
            <person name="Naganuma T."/>
            <person name="Kaneko K."/>
        </authorList>
    </citation>
    <scope>NUCLEOTIDE SEQUENCE [LARGE SCALE GENOMIC DNA]</scope>
    <source>
        <strain evidence="9 10">HN2</strain>
    </source>
</reference>
<dbReference type="PROSITE" id="PS50887">
    <property type="entry name" value="GGDEF"/>
    <property type="match status" value="1"/>
</dbReference>
<dbReference type="InterPro" id="IPR000014">
    <property type="entry name" value="PAS"/>
</dbReference>
<dbReference type="InterPro" id="IPR035965">
    <property type="entry name" value="PAS-like_dom_sf"/>
</dbReference>
<feature type="domain" description="GGDEF" evidence="8">
    <location>
        <begin position="580"/>
        <end position="713"/>
    </location>
</feature>
<evidence type="ECO:0000256" key="4">
    <source>
        <dbReference type="ARBA" id="ARBA00023136"/>
    </source>
</evidence>
<dbReference type="PROSITE" id="PS50113">
    <property type="entry name" value="PAC"/>
    <property type="match status" value="2"/>
</dbReference>
<keyword evidence="10" id="KW-1185">Reference proteome</keyword>
<dbReference type="Proteomes" id="UP000503840">
    <property type="component" value="Unassembled WGS sequence"/>
</dbReference>
<sequence>MKRYEKLDKRLALAAFLLLVSVMALDVLTQLHLKEKHLLEQRDDLFLKLGSLRHLVEKELTANLLLIQGTANFIVATDNLTDDNFDKYAREALRGNNEIKNLVAAPDFVIRYVYPLKGNEAVLGKNYKDLPNQWGLVQKAYETGSLVVAGPLKLIQGGTGLIGRAPVFIGQGDEKKFWGIVSGVIDMDHLFRSIKATSQSAGITIAIRGRDGRGLSGDVFLGDESLFTAEEQSVLMPVVFPTGSWVIAALPQKGWDHAPPLSWIFHLVYLLMGVGVTISVSHALKRNMALQTTQELLNEAQHVARLGNWKLDTQTGIFWWSKEFYAILGVDESITRPTLDMFFECIHPDDRETVRTAYERFIATGESRGFDCRIVRQDGTIRYIHAANSRFAGEGKQALAFGTIQDITARKVMEDALVAEQDKFKAMADASYDAFIMIDSRDTILFWSAAAERLFRWTSEEALGQKMHKLIVPPQYHDDAMNGLEKFKHTGTGMVMNSVMEFRALRRDGTTFPVERSVSAFKRGDEYYAVGNLRDITERKFAEEKLERMATTDGLTGLTNRARFLEIAAQELERSKRYNHPLSLTMLDADKFKNVNDTYGHDAGDAVLVNIAETAKRTLRETDTLARIGGEEFVVLMPETEEGMAMQVAERLREAIENQEVVSADGRIIRYTVSAGVTAMRTDDTSIGSILKRADNALYTAKSAGRNRVCKAD</sequence>
<evidence type="ECO:0000259" key="7">
    <source>
        <dbReference type="PROSITE" id="PS50839"/>
    </source>
</evidence>
<proteinExistence type="predicted"/>
<dbReference type="InterPro" id="IPR052155">
    <property type="entry name" value="Biofilm_reg_signaling"/>
</dbReference>
<dbReference type="PANTHER" id="PTHR44757">
    <property type="entry name" value="DIGUANYLATE CYCLASE DGCP"/>
    <property type="match status" value="1"/>
</dbReference>
<feature type="domain" description="PAS" evidence="5">
    <location>
        <begin position="420"/>
        <end position="491"/>
    </location>
</feature>
<dbReference type="InterPro" id="IPR013655">
    <property type="entry name" value="PAS_fold_3"/>
</dbReference>
<dbReference type="SUPFAM" id="SSF55785">
    <property type="entry name" value="PYP-like sensor domain (PAS domain)"/>
    <property type="match status" value="2"/>
</dbReference>
<dbReference type="InterPro" id="IPR042240">
    <property type="entry name" value="CHASE_sf"/>
</dbReference>
<dbReference type="CDD" id="cd01949">
    <property type="entry name" value="GGDEF"/>
    <property type="match status" value="1"/>
</dbReference>